<gene>
    <name evidence="5" type="ORF">BWR60_04370</name>
</gene>
<dbReference type="AlphaFoldDB" id="A0A211ZSW3"/>
<dbReference type="RefSeq" id="WP_088149792.1">
    <property type="nucleotide sequence ID" value="NZ_NHON01000005.1"/>
</dbReference>
<evidence type="ECO:0000256" key="3">
    <source>
        <dbReference type="ARBA" id="ARBA00023163"/>
    </source>
</evidence>
<protein>
    <recommendedName>
        <fullName evidence="4">HTH araC/xylS-type domain-containing protein</fullName>
    </recommendedName>
</protein>
<feature type="domain" description="HTH araC/xylS-type" evidence="4">
    <location>
        <begin position="179"/>
        <end position="277"/>
    </location>
</feature>
<comment type="caution">
    <text evidence="5">The sequence shown here is derived from an EMBL/GenBank/DDBJ whole genome shotgun (WGS) entry which is preliminary data.</text>
</comment>
<dbReference type="Proteomes" id="UP000196655">
    <property type="component" value="Unassembled WGS sequence"/>
</dbReference>
<dbReference type="EMBL" id="NHON01000005">
    <property type="protein sequence ID" value="OWJ68371.1"/>
    <property type="molecule type" value="Genomic_DNA"/>
</dbReference>
<dbReference type="STRING" id="1122125.GCA_000423185_05705"/>
<dbReference type="GO" id="GO:0003700">
    <property type="term" value="F:DNA-binding transcription factor activity"/>
    <property type="evidence" value="ECO:0007669"/>
    <property type="project" value="InterPro"/>
</dbReference>
<dbReference type="InterPro" id="IPR018062">
    <property type="entry name" value="HTH_AraC-typ_CS"/>
</dbReference>
<dbReference type="InterPro" id="IPR018060">
    <property type="entry name" value="HTH_AraC"/>
</dbReference>
<keyword evidence="6" id="KW-1185">Reference proteome</keyword>
<evidence type="ECO:0000313" key="5">
    <source>
        <dbReference type="EMBL" id="OWJ68371.1"/>
    </source>
</evidence>
<keyword evidence="1" id="KW-0805">Transcription regulation</keyword>
<evidence type="ECO:0000313" key="6">
    <source>
        <dbReference type="Proteomes" id="UP000196655"/>
    </source>
</evidence>
<dbReference type="PROSITE" id="PS01124">
    <property type="entry name" value="HTH_ARAC_FAMILY_2"/>
    <property type="match status" value="1"/>
</dbReference>
<keyword evidence="3" id="KW-0804">Transcription</keyword>
<accession>A0A211ZSW3</accession>
<reference evidence="6" key="1">
    <citation type="submission" date="2017-05" db="EMBL/GenBank/DDBJ databases">
        <authorList>
            <person name="Macchi M."/>
            <person name="Festa S."/>
            <person name="Coppotelli B.M."/>
            <person name="Morelli I.S."/>
        </authorList>
    </citation>
    <scope>NUCLEOTIDE SEQUENCE [LARGE SCALE GENOMIC DNA]</scope>
    <source>
        <strain evidence="6">I</strain>
    </source>
</reference>
<dbReference type="InterPro" id="IPR009057">
    <property type="entry name" value="Homeodomain-like_sf"/>
</dbReference>
<evidence type="ECO:0000256" key="2">
    <source>
        <dbReference type="ARBA" id="ARBA00023125"/>
    </source>
</evidence>
<dbReference type="GO" id="GO:0043565">
    <property type="term" value="F:sequence-specific DNA binding"/>
    <property type="evidence" value="ECO:0007669"/>
    <property type="project" value="InterPro"/>
</dbReference>
<organism evidence="5 6">
    <name type="scientific">Inquilinus limosus</name>
    <dbReference type="NCBI Taxonomy" id="171674"/>
    <lineage>
        <taxon>Bacteria</taxon>
        <taxon>Pseudomonadati</taxon>
        <taxon>Pseudomonadota</taxon>
        <taxon>Alphaproteobacteria</taxon>
        <taxon>Rhodospirillales</taxon>
        <taxon>Rhodospirillaceae</taxon>
        <taxon>Inquilinus</taxon>
    </lineage>
</organism>
<evidence type="ECO:0000256" key="1">
    <source>
        <dbReference type="ARBA" id="ARBA00023015"/>
    </source>
</evidence>
<dbReference type="SUPFAM" id="SSF46689">
    <property type="entry name" value="Homeodomain-like"/>
    <property type="match status" value="2"/>
</dbReference>
<dbReference type="SMART" id="SM00342">
    <property type="entry name" value="HTH_ARAC"/>
    <property type="match status" value="1"/>
</dbReference>
<name>A0A211ZSW3_9PROT</name>
<evidence type="ECO:0000259" key="4">
    <source>
        <dbReference type="PROSITE" id="PS01124"/>
    </source>
</evidence>
<dbReference type="PROSITE" id="PS00041">
    <property type="entry name" value="HTH_ARAC_FAMILY_1"/>
    <property type="match status" value="1"/>
</dbReference>
<proteinExistence type="predicted"/>
<dbReference type="PANTHER" id="PTHR46796">
    <property type="entry name" value="HTH-TYPE TRANSCRIPTIONAL ACTIVATOR RHAS-RELATED"/>
    <property type="match status" value="1"/>
</dbReference>
<sequence length="282" mass="30599">MAGTSPIPTEIQGRWGPVELVVTREDIRAATAWQMREARHAVIVHLGGPMKRLETELDGVAAKPGPPSAGDIWVVPAGRRYASQASGGRIRYGVLYVEPEALAQLTGDGGIAPRLAHRDEFLYRSVERLAGLIGQDDDVSGLLGGSLGQALALHLAQGYRTGDAAAGPRGPRLGERAQARLQERIHSHLGDRITLDDLAVIAGMSPHNLLIAFRAAFGTTPAQYVIAQRLRRARWLLANTAQDITTIALETGFASHSHLTTAFKRHVGLAPRDFRRRWRDDA</sequence>
<dbReference type="Pfam" id="PF12833">
    <property type="entry name" value="HTH_18"/>
    <property type="match status" value="1"/>
</dbReference>
<dbReference type="InterPro" id="IPR050204">
    <property type="entry name" value="AraC_XylS_family_regulators"/>
</dbReference>
<keyword evidence="2" id="KW-0238">DNA-binding</keyword>
<dbReference type="Gene3D" id="1.10.10.60">
    <property type="entry name" value="Homeodomain-like"/>
    <property type="match status" value="1"/>
</dbReference>
<dbReference type="OrthoDB" id="9806208at2"/>